<keyword evidence="7" id="KW-0472">Membrane</keyword>
<dbReference type="PANTHER" id="PTHR45631:SF212">
    <property type="entry name" value="PROTEIN KINASE DOMAIN-CONTAINING PROTEIN"/>
    <property type="match status" value="1"/>
</dbReference>
<keyword evidence="4" id="KW-0732">Signal</keyword>
<evidence type="ECO:0000256" key="3">
    <source>
        <dbReference type="ARBA" id="ARBA00022692"/>
    </source>
</evidence>
<evidence type="ECO:0000256" key="6">
    <source>
        <dbReference type="ARBA" id="ARBA00022989"/>
    </source>
</evidence>
<feature type="domain" description="Malectin-like" evidence="8">
    <location>
        <begin position="3"/>
        <end position="81"/>
    </location>
</feature>
<proteinExistence type="predicted"/>
<dbReference type="InterPro" id="IPR032675">
    <property type="entry name" value="LRR_dom_sf"/>
</dbReference>
<dbReference type="SUPFAM" id="SSF52058">
    <property type="entry name" value="L domain-like"/>
    <property type="match status" value="1"/>
</dbReference>
<dbReference type="KEGG" id="qsa:O6P43_018240"/>
<comment type="caution">
    <text evidence="9">The sequence shown here is derived from an EMBL/GenBank/DDBJ whole genome shotgun (WGS) entry which is preliminary data.</text>
</comment>
<name>A0AAD7PPH2_QUISA</name>
<keyword evidence="5" id="KW-0677">Repeat</keyword>
<comment type="subcellular location">
    <subcellularLocation>
        <location evidence="1">Membrane</location>
        <topology evidence="1">Single-pass membrane protein</topology>
    </subcellularLocation>
</comment>
<sequence length="220" mass="24633">MHFEYCVYFHFAVIQLVPGQRRIINITVNGESILSKPITLEYLKPLTISPNITTRGNVKFNITPAVGSDLLPILNAFEIYKFIPQPYLPTDTGDDDAILEIRDTYGISRIDWQGDPCLPRFLVWNGLNCRNDIGARIISVRVLSWDPSYNKLTGEISSSFSRLSELESLDLSFNDLTGPVPESLAQLQSLRILNLIGNKIQGPVSNLLIEKSKNGSLILN</sequence>
<dbReference type="Proteomes" id="UP001163823">
    <property type="component" value="Chromosome 7"/>
</dbReference>
<keyword evidence="9" id="KW-0808">Transferase</keyword>
<keyword evidence="6" id="KW-1133">Transmembrane helix</keyword>
<keyword evidence="10" id="KW-1185">Reference proteome</keyword>
<protein>
    <submittedName>
        <fullName evidence="9">Receptor-like protein kinase family</fullName>
    </submittedName>
</protein>
<accession>A0AAD7PPH2</accession>
<keyword evidence="9" id="KW-0418">Kinase</keyword>
<dbReference type="InterPro" id="IPR024788">
    <property type="entry name" value="Malectin-like_Carb-bd_dom"/>
</dbReference>
<dbReference type="InterPro" id="IPR001611">
    <property type="entry name" value="Leu-rich_rpt"/>
</dbReference>
<evidence type="ECO:0000256" key="7">
    <source>
        <dbReference type="ARBA" id="ARBA00023136"/>
    </source>
</evidence>
<evidence type="ECO:0000256" key="1">
    <source>
        <dbReference type="ARBA" id="ARBA00004167"/>
    </source>
</evidence>
<reference evidence="9" key="1">
    <citation type="journal article" date="2023" name="Science">
        <title>Elucidation of the pathway for biosynthesis of saponin adjuvants from the soapbark tree.</title>
        <authorList>
            <person name="Reed J."/>
            <person name="Orme A."/>
            <person name="El-Demerdash A."/>
            <person name="Owen C."/>
            <person name="Martin L.B.B."/>
            <person name="Misra R.C."/>
            <person name="Kikuchi S."/>
            <person name="Rejzek M."/>
            <person name="Martin A.C."/>
            <person name="Harkess A."/>
            <person name="Leebens-Mack J."/>
            <person name="Louveau T."/>
            <person name="Stephenson M.J."/>
            <person name="Osbourn A."/>
        </authorList>
    </citation>
    <scope>NUCLEOTIDE SEQUENCE</scope>
    <source>
        <strain evidence="9">S10</strain>
    </source>
</reference>
<evidence type="ECO:0000259" key="8">
    <source>
        <dbReference type="Pfam" id="PF12819"/>
    </source>
</evidence>
<dbReference type="EMBL" id="JARAOO010000007">
    <property type="protein sequence ID" value="KAJ7963103.1"/>
    <property type="molecule type" value="Genomic_DNA"/>
</dbReference>
<evidence type="ECO:0000256" key="2">
    <source>
        <dbReference type="ARBA" id="ARBA00022614"/>
    </source>
</evidence>
<dbReference type="FunFam" id="3.80.10.10:FF:000129">
    <property type="entry name" value="Leucine-rich repeat receptor-like kinase"/>
    <property type="match status" value="1"/>
</dbReference>
<gene>
    <name evidence="9" type="ORF">O6P43_018240</name>
</gene>
<dbReference type="GO" id="GO:0016020">
    <property type="term" value="C:membrane"/>
    <property type="evidence" value="ECO:0007669"/>
    <property type="project" value="UniProtKB-SubCell"/>
</dbReference>
<dbReference type="Gene3D" id="3.80.10.10">
    <property type="entry name" value="Ribonuclease Inhibitor"/>
    <property type="match status" value="1"/>
</dbReference>
<evidence type="ECO:0000313" key="10">
    <source>
        <dbReference type="Proteomes" id="UP001163823"/>
    </source>
</evidence>
<dbReference type="AlphaFoldDB" id="A0AAD7PPH2"/>
<dbReference type="GO" id="GO:0016301">
    <property type="term" value="F:kinase activity"/>
    <property type="evidence" value="ECO:0007669"/>
    <property type="project" value="UniProtKB-KW"/>
</dbReference>
<organism evidence="9 10">
    <name type="scientific">Quillaja saponaria</name>
    <name type="common">Soap bark tree</name>
    <dbReference type="NCBI Taxonomy" id="32244"/>
    <lineage>
        <taxon>Eukaryota</taxon>
        <taxon>Viridiplantae</taxon>
        <taxon>Streptophyta</taxon>
        <taxon>Embryophyta</taxon>
        <taxon>Tracheophyta</taxon>
        <taxon>Spermatophyta</taxon>
        <taxon>Magnoliopsida</taxon>
        <taxon>eudicotyledons</taxon>
        <taxon>Gunneridae</taxon>
        <taxon>Pentapetalae</taxon>
        <taxon>rosids</taxon>
        <taxon>fabids</taxon>
        <taxon>Fabales</taxon>
        <taxon>Quillajaceae</taxon>
        <taxon>Quillaja</taxon>
    </lineage>
</organism>
<evidence type="ECO:0000313" key="9">
    <source>
        <dbReference type="EMBL" id="KAJ7963103.1"/>
    </source>
</evidence>
<keyword evidence="9" id="KW-0675">Receptor</keyword>
<dbReference type="Pfam" id="PF13855">
    <property type="entry name" value="LRR_8"/>
    <property type="match status" value="1"/>
</dbReference>
<keyword evidence="2" id="KW-0433">Leucine-rich repeat</keyword>
<evidence type="ECO:0000256" key="4">
    <source>
        <dbReference type="ARBA" id="ARBA00022729"/>
    </source>
</evidence>
<evidence type="ECO:0000256" key="5">
    <source>
        <dbReference type="ARBA" id="ARBA00022737"/>
    </source>
</evidence>
<keyword evidence="3" id="KW-0812">Transmembrane</keyword>
<dbReference type="Pfam" id="PF12819">
    <property type="entry name" value="Malectin_like"/>
    <property type="match status" value="1"/>
</dbReference>
<dbReference type="PANTHER" id="PTHR45631">
    <property type="entry name" value="OS07G0107800 PROTEIN-RELATED"/>
    <property type="match status" value="1"/>
</dbReference>